<dbReference type="EMBL" id="JAKOGI010000041">
    <property type="protein sequence ID" value="KAJ8447109.1"/>
    <property type="molecule type" value="Genomic_DNA"/>
</dbReference>
<keyword evidence="17" id="KW-1185">Reference proteome</keyword>
<evidence type="ECO:0000256" key="2">
    <source>
        <dbReference type="ARBA" id="ARBA00011073"/>
    </source>
</evidence>
<evidence type="ECO:0000256" key="3">
    <source>
        <dbReference type="ARBA" id="ARBA00022525"/>
    </source>
</evidence>
<dbReference type="Pfam" id="PF00082">
    <property type="entry name" value="Peptidase_S8"/>
    <property type="match status" value="1"/>
</dbReference>
<evidence type="ECO:0000313" key="16">
    <source>
        <dbReference type="EMBL" id="KAJ8447109.1"/>
    </source>
</evidence>
<keyword evidence="7 10" id="KW-0720">Serine protease</keyword>
<organism evidence="16 17">
    <name type="scientific">Carnegiea gigantea</name>
    <dbReference type="NCBI Taxonomy" id="171969"/>
    <lineage>
        <taxon>Eukaryota</taxon>
        <taxon>Viridiplantae</taxon>
        <taxon>Streptophyta</taxon>
        <taxon>Embryophyta</taxon>
        <taxon>Tracheophyta</taxon>
        <taxon>Spermatophyta</taxon>
        <taxon>Magnoliopsida</taxon>
        <taxon>eudicotyledons</taxon>
        <taxon>Gunneridae</taxon>
        <taxon>Pentapetalae</taxon>
        <taxon>Caryophyllales</taxon>
        <taxon>Cactineae</taxon>
        <taxon>Cactaceae</taxon>
        <taxon>Cactoideae</taxon>
        <taxon>Echinocereeae</taxon>
        <taxon>Carnegiea</taxon>
    </lineage>
</organism>
<dbReference type="InterPro" id="IPR045051">
    <property type="entry name" value="SBT"/>
</dbReference>
<dbReference type="InterPro" id="IPR000209">
    <property type="entry name" value="Peptidase_S8/S53_dom"/>
</dbReference>
<dbReference type="AlphaFoldDB" id="A0A9Q1KP38"/>
<evidence type="ECO:0000256" key="9">
    <source>
        <dbReference type="PIRSR" id="PIRSR615500-1"/>
    </source>
</evidence>
<dbReference type="Proteomes" id="UP001153076">
    <property type="component" value="Unassembled WGS sequence"/>
</dbReference>
<dbReference type="InterPro" id="IPR034197">
    <property type="entry name" value="Peptidases_S8_3"/>
</dbReference>
<dbReference type="PROSITE" id="PS51892">
    <property type="entry name" value="SUBTILASE"/>
    <property type="match status" value="1"/>
</dbReference>
<dbReference type="OrthoDB" id="206201at2759"/>
<dbReference type="Gene3D" id="2.60.40.2310">
    <property type="match status" value="1"/>
</dbReference>
<accession>A0A9Q1KP38</accession>
<gene>
    <name evidence="16" type="ORF">Cgig2_022838</name>
</gene>
<evidence type="ECO:0000256" key="6">
    <source>
        <dbReference type="ARBA" id="ARBA00022801"/>
    </source>
</evidence>
<proteinExistence type="inferred from homology"/>
<dbReference type="FunFam" id="3.30.70.80:FF:000003">
    <property type="entry name" value="Subtilisin-like protease SBT1.9"/>
    <property type="match status" value="1"/>
</dbReference>
<evidence type="ECO:0000256" key="10">
    <source>
        <dbReference type="PROSITE-ProRule" id="PRU01240"/>
    </source>
</evidence>
<dbReference type="InterPro" id="IPR003137">
    <property type="entry name" value="PA_domain"/>
</dbReference>
<feature type="domain" description="Inhibitor I9" evidence="14">
    <location>
        <begin position="42"/>
        <end position="122"/>
    </location>
</feature>
<dbReference type="GO" id="GO:0006508">
    <property type="term" value="P:proteolysis"/>
    <property type="evidence" value="ECO:0007669"/>
    <property type="project" value="UniProtKB-KW"/>
</dbReference>
<dbReference type="InterPro" id="IPR023828">
    <property type="entry name" value="Peptidase_S8_Ser-AS"/>
</dbReference>
<dbReference type="InterPro" id="IPR010259">
    <property type="entry name" value="S8pro/Inhibitor_I9"/>
</dbReference>
<evidence type="ECO:0000256" key="11">
    <source>
        <dbReference type="SAM" id="SignalP"/>
    </source>
</evidence>
<sequence>MSLLHHALSFLILFFSLAFSPSKFTHPTNAQSLDDHNHGKETFIVRINNELKPANFSDVDEWYKSILTSLNIRPNDDSNPVIYVYKTVFHGFSARLTLGQADTLKAHPSVVGLFPDQTYELHTTRTPHFLGLNSYHHPTGLLKDSDMGSDVVIGIIDTGIWPESPSFRDDGLGPVPPHFKGACEGGKDFPSSLCNKKLVGVRYFLDGMSSDSVRPAQLESARDVIGHGTHTASTAAGRALVGNSSFFGYAQGQATGIAPKARLAVYKVCQPTIGCRGSNVLAGIDKAVEDGVDVISTSLGGPTGRYARDPIAIGSYGAVQKGVFFSASAGNRGPQTQTVSNIAPWLTTVGASTIDRTFPADLILGNGDVLTGTSLYTGKPLDETKYSPIVQINDTSLGKLCMGSGLPSETIKGKIVICLRGMESPPAKGFNVKKAGGVGIVVTNDLQYGEALFSDAYFGIPGLTITNSAREKLLNYIKTSGHDAKARMVFHGTKVPSGQAPSVAGFSSRGPNLESIYVLKPDVIAPGVDILASWPDAIPPARIRQDPRRSAFNILSGTSMSCPHVAGIAALLKGAHPDWTPAMIRSAMMTTAYNTCRNGKPILAQENHLPASVWLRGAGHVDPEKANDPGLAYDLTEDDYIDFLCASNYTKSEIMMIAKTEVSCEKRTTKKEWDLNYPAIVVAPKRQVERPSNVNVTVTRTLTNVGSGSSSYRVELVSPKGAKVSVNPSELSFEVKGEKKSFEVEVLAEKEKGNVMDAEDGERGEGVRKFKCRWRKKRDLRLTWEKSSLPWTEV</sequence>
<evidence type="ECO:0000256" key="5">
    <source>
        <dbReference type="ARBA" id="ARBA00022729"/>
    </source>
</evidence>
<evidence type="ECO:0000256" key="8">
    <source>
        <dbReference type="ARBA" id="ARBA00023180"/>
    </source>
</evidence>
<dbReference type="Pfam" id="PF02225">
    <property type="entry name" value="PA"/>
    <property type="match status" value="1"/>
</dbReference>
<dbReference type="Pfam" id="PF05922">
    <property type="entry name" value="Inhibitor_I9"/>
    <property type="match status" value="1"/>
</dbReference>
<feature type="signal peptide" evidence="11">
    <location>
        <begin position="1"/>
        <end position="18"/>
    </location>
</feature>
<feature type="domain" description="PA" evidence="13">
    <location>
        <begin position="407"/>
        <end position="472"/>
    </location>
</feature>
<comment type="subcellular location">
    <subcellularLocation>
        <location evidence="1">Secreted</location>
    </subcellularLocation>
</comment>
<evidence type="ECO:0000256" key="7">
    <source>
        <dbReference type="ARBA" id="ARBA00022825"/>
    </source>
</evidence>
<feature type="domain" description="Subtilisin-like protease fibronectin type-III" evidence="15">
    <location>
        <begin position="674"/>
        <end position="752"/>
    </location>
</feature>
<evidence type="ECO:0000259" key="12">
    <source>
        <dbReference type="Pfam" id="PF00082"/>
    </source>
</evidence>
<keyword evidence="3" id="KW-0964">Secreted</keyword>
<dbReference type="FunFam" id="3.40.50.200:FF:000006">
    <property type="entry name" value="Subtilisin-like protease SBT1.5"/>
    <property type="match status" value="1"/>
</dbReference>
<dbReference type="PANTHER" id="PTHR10795">
    <property type="entry name" value="PROPROTEIN CONVERTASE SUBTILISIN/KEXIN"/>
    <property type="match status" value="1"/>
</dbReference>
<dbReference type="Gene3D" id="3.30.70.80">
    <property type="entry name" value="Peptidase S8 propeptide/proteinase inhibitor I9"/>
    <property type="match status" value="1"/>
</dbReference>
<evidence type="ECO:0000313" key="17">
    <source>
        <dbReference type="Proteomes" id="UP001153076"/>
    </source>
</evidence>
<dbReference type="InterPro" id="IPR015500">
    <property type="entry name" value="Peptidase_S8_subtilisin-rel"/>
</dbReference>
<dbReference type="InterPro" id="IPR041469">
    <property type="entry name" value="Subtilisin-like_FN3"/>
</dbReference>
<dbReference type="PRINTS" id="PR00723">
    <property type="entry name" value="SUBTILISIN"/>
</dbReference>
<feature type="active site" description="Charge relay system" evidence="9 10">
    <location>
        <position position="227"/>
    </location>
</feature>
<keyword evidence="6 10" id="KW-0378">Hydrolase</keyword>
<dbReference type="CDD" id="cd02120">
    <property type="entry name" value="PA_subtilisin_like"/>
    <property type="match status" value="1"/>
</dbReference>
<evidence type="ECO:0000259" key="13">
    <source>
        <dbReference type="Pfam" id="PF02225"/>
    </source>
</evidence>
<comment type="caution">
    <text evidence="16">The sequence shown here is derived from an EMBL/GenBank/DDBJ whole genome shotgun (WGS) entry which is preliminary data.</text>
</comment>
<comment type="similarity">
    <text evidence="2 10">Belongs to the peptidase S8 family.</text>
</comment>
<evidence type="ECO:0000256" key="1">
    <source>
        <dbReference type="ARBA" id="ARBA00004613"/>
    </source>
</evidence>
<evidence type="ECO:0008006" key="18">
    <source>
        <dbReference type="Google" id="ProtNLM"/>
    </source>
</evidence>
<dbReference type="CDD" id="cd04852">
    <property type="entry name" value="Peptidases_S8_3"/>
    <property type="match status" value="1"/>
</dbReference>
<protein>
    <recommendedName>
        <fullName evidence="18">Subtilisin-like protease</fullName>
    </recommendedName>
</protein>
<dbReference type="Gene3D" id="3.40.50.200">
    <property type="entry name" value="Peptidase S8/S53 domain"/>
    <property type="match status" value="1"/>
</dbReference>
<evidence type="ECO:0000256" key="4">
    <source>
        <dbReference type="ARBA" id="ARBA00022670"/>
    </source>
</evidence>
<dbReference type="Gene3D" id="3.50.30.30">
    <property type="match status" value="1"/>
</dbReference>
<feature type="domain" description="Peptidase S8/S53" evidence="12">
    <location>
        <begin position="148"/>
        <end position="595"/>
    </location>
</feature>
<dbReference type="InterPro" id="IPR036852">
    <property type="entry name" value="Peptidase_S8/S53_dom_sf"/>
</dbReference>
<dbReference type="InterPro" id="IPR037045">
    <property type="entry name" value="S8pro/Inhibitor_I9_sf"/>
</dbReference>
<evidence type="ECO:0000259" key="15">
    <source>
        <dbReference type="Pfam" id="PF17766"/>
    </source>
</evidence>
<dbReference type="GO" id="GO:0005576">
    <property type="term" value="C:extracellular region"/>
    <property type="evidence" value="ECO:0007669"/>
    <property type="project" value="UniProtKB-SubCell"/>
</dbReference>
<dbReference type="PROSITE" id="PS00138">
    <property type="entry name" value="SUBTILASE_SER"/>
    <property type="match status" value="1"/>
</dbReference>
<reference evidence="16" key="1">
    <citation type="submission" date="2022-04" db="EMBL/GenBank/DDBJ databases">
        <title>Carnegiea gigantea Genome sequencing and assembly v2.</title>
        <authorList>
            <person name="Copetti D."/>
            <person name="Sanderson M.J."/>
            <person name="Burquez A."/>
            <person name="Wojciechowski M.F."/>
        </authorList>
    </citation>
    <scope>NUCLEOTIDE SEQUENCE</scope>
    <source>
        <strain evidence="16">SGP5-SGP5p</strain>
        <tissue evidence="16">Aerial part</tissue>
    </source>
</reference>
<feature type="chain" id="PRO_5040256192" description="Subtilisin-like protease" evidence="11">
    <location>
        <begin position="19"/>
        <end position="794"/>
    </location>
</feature>
<keyword evidence="5 11" id="KW-0732">Signal</keyword>
<feature type="active site" description="Charge relay system" evidence="9 10">
    <location>
        <position position="559"/>
    </location>
</feature>
<keyword evidence="8" id="KW-0325">Glycoprotein</keyword>
<dbReference type="Pfam" id="PF17766">
    <property type="entry name" value="fn3_6"/>
    <property type="match status" value="1"/>
</dbReference>
<evidence type="ECO:0000259" key="14">
    <source>
        <dbReference type="Pfam" id="PF05922"/>
    </source>
</evidence>
<name>A0A9Q1KP38_9CARY</name>
<keyword evidence="4 10" id="KW-0645">Protease</keyword>
<dbReference type="SUPFAM" id="SSF52743">
    <property type="entry name" value="Subtilisin-like"/>
    <property type="match status" value="1"/>
</dbReference>
<feature type="active site" description="Charge relay system" evidence="9 10">
    <location>
        <position position="157"/>
    </location>
</feature>
<dbReference type="GO" id="GO:0004252">
    <property type="term" value="F:serine-type endopeptidase activity"/>
    <property type="evidence" value="ECO:0007669"/>
    <property type="project" value="UniProtKB-UniRule"/>
</dbReference>